<keyword evidence="6" id="KW-0539">Nucleus</keyword>
<accession>A0AAV6VWL9</accession>
<evidence type="ECO:0000256" key="7">
    <source>
        <dbReference type="SAM" id="Coils"/>
    </source>
</evidence>
<keyword evidence="9" id="KW-0812">Transmembrane</keyword>
<dbReference type="InterPro" id="IPR046347">
    <property type="entry name" value="bZIP_sf"/>
</dbReference>
<evidence type="ECO:0000259" key="10">
    <source>
        <dbReference type="PROSITE" id="PS50217"/>
    </source>
</evidence>
<dbReference type="SMART" id="SM00338">
    <property type="entry name" value="BRLZ"/>
    <property type="match status" value="1"/>
</dbReference>
<comment type="caution">
    <text evidence="11">The sequence shown here is derived from an EMBL/GenBank/DDBJ whole genome shotgun (WGS) entry which is preliminary data.</text>
</comment>
<feature type="region of interest" description="Disordered" evidence="8">
    <location>
        <begin position="150"/>
        <end position="169"/>
    </location>
</feature>
<evidence type="ECO:0000256" key="2">
    <source>
        <dbReference type="ARBA" id="ARBA00023015"/>
    </source>
</evidence>
<comment type="subcellular location">
    <subcellularLocation>
        <location evidence="1">Nucleus</location>
    </subcellularLocation>
</comment>
<dbReference type="PROSITE" id="PS50217">
    <property type="entry name" value="BZIP"/>
    <property type="match status" value="1"/>
</dbReference>
<feature type="domain" description="BZIP" evidence="10">
    <location>
        <begin position="203"/>
        <end position="259"/>
    </location>
</feature>
<dbReference type="PANTHER" id="PTHR46004:SF3">
    <property type="entry name" value="CYCLIC AMP RESPONSE ELEMENT-BINDING PROTEIN A"/>
    <property type="match status" value="1"/>
</dbReference>
<evidence type="ECO:0000256" key="4">
    <source>
        <dbReference type="ARBA" id="ARBA00023159"/>
    </source>
</evidence>
<dbReference type="Pfam" id="PF00170">
    <property type="entry name" value="bZIP_1"/>
    <property type="match status" value="1"/>
</dbReference>
<dbReference type="SUPFAM" id="SSF57959">
    <property type="entry name" value="Leucine zipper domain"/>
    <property type="match status" value="1"/>
</dbReference>
<keyword evidence="12" id="KW-1185">Reference proteome</keyword>
<feature type="transmembrane region" description="Helical" evidence="9">
    <location>
        <begin position="321"/>
        <end position="344"/>
    </location>
</feature>
<name>A0AAV6VWL9_9ARAC</name>
<dbReference type="GO" id="GO:0035497">
    <property type="term" value="F:cAMP response element binding"/>
    <property type="evidence" value="ECO:0007669"/>
    <property type="project" value="TreeGrafter"/>
</dbReference>
<dbReference type="Proteomes" id="UP000827092">
    <property type="component" value="Unassembled WGS sequence"/>
</dbReference>
<keyword evidence="7" id="KW-0175">Coiled coil</keyword>
<feature type="region of interest" description="Disordered" evidence="8">
    <location>
        <begin position="75"/>
        <end position="141"/>
    </location>
</feature>
<feature type="region of interest" description="Disordered" evidence="8">
    <location>
        <begin position="1"/>
        <end position="37"/>
    </location>
</feature>
<dbReference type="InterPro" id="IPR004827">
    <property type="entry name" value="bZIP"/>
</dbReference>
<feature type="coiled-coil region" evidence="7">
    <location>
        <begin position="221"/>
        <end position="248"/>
    </location>
</feature>
<dbReference type="GO" id="GO:0000981">
    <property type="term" value="F:DNA-binding transcription factor activity, RNA polymerase II-specific"/>
    <property type="evidence" value="ECO:0007669"/>
    <property type="project" value="TreeGrafter"/>
</dbReference>
<evidence type="ECO:0000256" key="9">
    <source>
        <dbReference type="SAM" id="Phobius"/>
    </source>
</evidence>
<dbReference type="GO" id="GO:0005634">
    <property type="term" value="C:nucleus"/>
    <property type="evidence" value="ECO:0007669"/>
    <property type="project" value="UniProtKB-SubCell"/>
</dbReference>
<dbReference type="PROSITE" id="PS00036">
    <property type="entry name" value="BZIP_BASIC"/>
    <property type="match status" value="1"/>
</dbReference>
<reference evidence="11 12" key="1">
    <citation type="journal article" date="2022" name="Nat. Ecol. Evol.">
        <title>A masculinizing supergene underlies an exaggerated male reproductive morph in a spider.</title>
        <authorList>
            <person name="Hendrickx F."/>
            <person name="De Corte Z."/>
            <person name="Sonet G."/>
            <person name="Van Belleghem S.M."/>
            <person name="Kostlbacher S."/>
            <person name="Vangestel C."/>
        </authorList>
    </citation>
    <scope>NUCLEOTIDE SEQUENCE [LARGE SCALE GENOMIC DNA]</scope>
    <source>
        <strain evidence="11">W744_W776</strain>
    </source>
</reference>
<evidence type="ECO:0000256" key="1">
    <source>
        <dbReference type="ARBA" id="ARBA00004123"/>
    </source>
</evidence>
<keyword evidence="9" id="KW-0472">Membrane</keyword>
<dbReference type="AlphaFoldDB" id="A0AAV6VWL9"/>
<proteinExistence type="predicted"/>
<evidence type="ECO:0000256" key="3">
    <source>
        <dbReference type="ARBA" id="ARBA00023125"/>
    </source>
</evidence>
<evidence type="ECO:0000256" key="8">
    <source>
        <dbReference type="SAM" id="MobiDB-lite"/>
    </source>
</evidence>
<evidence type="ECO:0000313" key="11">
    <source>
        <dbReference type="EMBL" id="KAG8201164.1"/>
    </source>
</evidence>
<keyword evidence="9" id="KW-1133">Transmembrane helix</keyword>
<keyword evidence="5" id="KW-0804">Transcription</keyword>
<feature type="compositionally biased region" description="Low complexity" evidence="8">
    <location>
        <begin position="98"/>
        <end position="135"/>
    </location>
</feature>
<sequence>MEAECFPAMNPSQADFPEDVLIKQEPPSPPPSSPRLISSLLASHSLLKQPTIVLAARPTREQQVLFPKLNIKVEPTGSTSGFPLPPTPPSCNGSDSEGSLSPVHGGSSSSSQHPSSPPALLCASSSSSSSNQSSSGFGRKSHAKIMLPVSSSKHSNSQTPLISSQPKGATGILQLTDEEKRTLLAEGYHIPQKLPLTKAEERSLKKIRRKIKNKISAQESRRKKKEYMDALEKKVEVLSSENTDYKKKLDYLEGNNKSLIHFLTHPLCDKVAPVDLKCLLMHWKAEMPKEGSNIAFLRVRLHSKNWSVLKHPLSLMLRNKWIALPLCAFVFYIIHCILRLIFFLSTVSILEVSSWMNVHTVSWLR</sequence>
<keyword evidence="3" id="KW-0238">DNA-binding</keyword>
<dbReference type="EMBL" id="JAFNEN010000008">
    <property type="protein sequence ID" value="KAG8201164.1"/>
    <property type="molecule type" value="Genomic_DNA"/>
</dbReference>
<dbReference type="PANTHER" id="PTHR46004">
    <property type="entry name" value="CYCLIC AMP RESPONSE ELEMENT-BINDING PROTEIN A"/>
    <property type="match status" value="1"/>
</dbReference>
<keyword evidence="2" id="KW-0805">Transcription regulation</keyword>
<keyword evidence="4" id="KW-0010">Activator</keyword>
<feature type="compositionally biased region" description="Polar residues" evidence="8">
    <location>
        <begin position="150"/>
        <end position="167"/>
    </location>
</feature>
<protein>
    <recommendedName>
        <fullName evidence="10">BZIP domain-containing protein</fullName>
    </recommendedName>
</protein>
<dbReference type="FunFam" id="1.20.5.170:FF:000054">
    <property type="entry name" value="Cyclic AMP-responsive element-binding protein 3-like 2"/>
    <property type="match status" value="1"/>
</dbReference>
<dbReference type="Gene3D" id="1.20.5.170">
    <property type="match status" value="1"/>
</dbReference>
<evidence type="ECO:0000313" key="12">
    <source>
        <dbReference type="Proteomes" id="UP000827092"/>
    </source>
</evidence>
<organism evidence="11 12">
    <name type="scientific">Oedothorax gibbosus</name>
    <dbReference type="NCBI Taxonomy" id="931172"/>
    <lineage>
        <taxon>Eukaryota</taxon>
        <taxon>Metazoa</taxon>
        <taxon>Ecdysozoa</taxon>
        <taxon>Arthropoda</taxon>
        <taxon>Chelicerata</taxon>
        <taxon>Arachnida</taxon>
        <taxon>Araneae</taxon>
        <taxon>Araneomorphae</taxon>
        <taxon>Entelegynae</taxon>
        <taxon>Araneoidea</taxon>
        <taxon>Linyphiidae</taxon>
        <taxon>Erigoninae</taxon>
        <taxon>Oedothorax</taxon>
    </lineage>
</organism>
<gene>
    <name evidence="11" type="ORF">JTE90_028823</name>
</gene>
<evidence type="ECO:0000256" key="6">
    <source>
        <dbReference type="ARBA" id="ARBA00023242"/>
    </source>
</evidence>
<evidence type="ECO:0000256" key="5">
    <source>
        <dbReference type="ARBA" id="ARBA00023163"/>
    </source>
</evidence>